<gene>
    <name evidence="3" type="primary">LOC114348377</name>
</gene>
<dbReference type="RefSeq" id="XP_028154758.1">
    <property type="nucleotide sequence ID" value="XM_028298957.1"/>
</dbReference>
<protein>
    <submittedName>
        <fullName evidence="3">Uncharacterized protein LOC114348377</fullName>
    </submittedName>
</protein>
<keyword evidence="1" id="KW-0175">Coiled coil</keyword>
<reference evidence="3" key="1">
    <citation type="submission" date="2025-08" db="UniProtKB">
        <authorList>
            <consortium name="RefSeq"/>
        </authorList>
    </citation>
    <scope>IDENTIFICATION</scope>
    <source>
        <tissue evidence="3">Whole insect</tissue>
    </source>
</reference>
<evidence type="ECO:0000256" key="1">
    <source>
        <dbReference type="SAM" id="Coils"/>
    </source>
</evidence>
<feature type="compositionally biased region" description="Polar residues" evidence="2">
    <location>
        <begin position="19"/>
        <end position="34"/>
    </location>
</feature>
<dbReference type="AlphaFoldDB" id="A0A6P7HAP8"/>
<proteinExistence type="predicted"/>
<feature type="region of interest" description="Disordered" evidence="2">
    <location>
        <begin position="18"/>
        <end position="55"/>
    </location>
</feature>
<dbReference type="InParanoid" id="A0A6P7HAP8"/>
<name>A0A6P7HAP8_DIAVI</name>
<sequence length="129" mass="14776">MDESYLDEPEETVEMTVLPGTSTLKRPAESQSYVEPTRKATAAKDKGSNLQKSAEAYAVGQRETVTILERLVALKDSPAETDPFRQRELDLKEFELKLRCFEAKNKKREELKELELTIRHFEAENKKAS</sequence>
<feature type="compositionally biased region" description="Basic and acidic residues" evidence="2">
    <location>
        <begin position="36"/>
        <end position="47"/>
    </location>
</feature>
<organism evidence="3">
    <name type="scientific">Diabrotica virgifera virgifera</name>
    <name type="common">western corn rootworm</name>
    <dbReference type="NCBI Taxonomy" id="50390"/>
    <lineage>
        <taxon>Eukaryota</taxon>
        <taxon>Metazoa</taxon>
        <taxon>Ecdysozoa</taxon>
        <taxon>Arthropoda</taxon>
        <taxon>Hexapoda</taxon>
        <taxon>Insecta</taxon>
        <taxon>Pterygota</taxon>
        <taxon>Neoptera</taxon>
        <taxon>Endopterygota</taxon>
        <taxon>Coleoptera</taxon>
        <taxon>Polyphaga</taxon>
        <taxon>Cucujiformia</taxon>
        <taxon>Chrysomeloidea</taxon>
        <taxon>Chrysomelidae</taxon>
        <taxon>Galerucinae</taxon>
        <taxon>Diabroticina</taxon>
        <taxon>Diabroticites</taxon>
        <taxon>Diabrotica</taxon>
    </lineage>
</organism>
<evidence type="ECO:0000313" key="3">
    <source>
        <dbReference type="RefSeq" id="XP_028154758.1"/>
    </source>
</evidence>
<feature type="coiled-coil region" evidence="1">
    <location>
        <begin position="91"/>
        <end position="124"/>
    </location>
</feature>
<accession>A0A6P7HAP8</accession>
<evidence type="ECO:0000256" key="2">
    <source>
        <dbReference type="SAM" id="MobiDB-lite"/>
    </source>
</evidence>